<dbReference type="AlphaFoldDB" id="A0A1N7L0U6"/>
<dbReference type="EMBL" id="FTOH01000003">
    <property type="protein sequence ID" value="SIS67376.1"/>
    <property type="molecule type" value="Genomic_DNA"/>
</dbReference>
<sequence>MDFPGETLLIKMWETLAEKGIGSLLAPWHEKRMGEARSQVRKQEMLVIAEAEREAEAIRSGERGVLANSDVQLLEGPRRCHSVAGRKEPTIDLSIYRS</sequence>
<name>A0A1N7L0U6_9GAMM</name>
<gene>
    <name evidence="1" type="ORF">SAMN05421686_103208</name>
</gene>
<evidence type="ECO:0000313" key="2">
    <source>
        <dbReference type="Proteomes" id="UP000185639"/>
    </source>
</evidence>
<proteinExistence type="predicted"/>
<reference evidence="2" key="1">
    <citation type="submission" date="2017-01" db="EMBL/GenBank/DDBJ databases">
        <authorList>
            <person name="Varghese N."/>
            <person name="Submissions S."/>
        </authorList>
    </citation>
    <scope>NUCLEOTIDE SEQUENCE [LARGE SCALE GENOMIC DNA]</scope>
    <source>
        <strain evidence="2">DSM 24913</strain>
    </source>
</reference>
<evidence type="ECO:0000313" key="1">
    <source>
        <dbReference type="EMBL" id="SIS67376.1"/>
    </source>
</evidence>
<dbReference type="Proteomes" id="UP000185639">
    <property type="component" value="Unassembled WGS sequence"/>
</dbReference>
<accession>A0A1N7L0U6</accession>
<keyword evidence="2" id="KW-1185">Reference proteome</keyword>
<protein>
    <submittedName>
        <fullName evidence="1">Uncharacterized protein</fullName>
    </submittedName>
</protein>
<dbReference type="STRING" id="484498.SAMN05421686_103208"/>
<organism evidence="1 2">
    <name type="scientific">Thalassolituus maritimus</name>
    <dbReference type="NCBI Taxonomy" id="484498"/>
    <lineage>
        <taxon>Bacteria</taxon>
        <taxon>Pseudomonadati</taxon>
        <taxon>Pseudomonadota</taxon>
        <taxon>Gammaproteobacteria</taxon>
        <taxon>Oceanospirillales</taxon>
        <taxon>Oceanospirillaceae</taxon>
        <taxon>Thalassolituus</taxon>
    </lineage>
</organism>